<proteinExistence type="predicted"/>
<sequence>MVSSSTSPHLKRPVGGEELEVGPTRKQKVDGGTTAGMAGGNVNGSGGSGYGSGNGKAPMTAAVGGGNAMDIDEDLHSRQLAVYGRETMRRLFASNVLVSGMNGLGAEIAKNLVLAGVKSVTLHDVGNVELWDLSSNFIFSEDDVGKNRALASIQKLQELNNAVAISTLTAELTKEQLSDFQAVVCTDISLEKAIEFDDYCHSHQPPIAFIKSEVRGLFGSVFCDFGPEFTVSDVDGEDPHTGIIASISNDNPALVACVDDERLEFQDGDLVVFSEVHGMVELNDGRPRKVTNARPYSFMIEEDTTNYAAYEKSGIVTQVKQPKVLNFKPLREALKEPGDFLLSDFSKFDRPPLLHLAFQALDKFILELGCFPVAGSEEDARKLISLVSDINNSLEDGRIEDIDQKLLRSFAFGARAVLNPMAAMFGGIVGQEVVKACSGKFHPLFQFFYFDSVESLPSEPLDPSDLKPLNSRYDAQISVFGAKLQRKLEDAKVFIVGSGALGCEFLKNVALMGVCCGNEGKLTITDDDVIEKSNLSRQFLFRDWNIGQAKSTVAASAASLINPNLHIEALQNRASPDTENVFDDSFWENLSVVINALDNVNARLYIDQRCLYFQKPLLESGTLGAKCNTQMVIPHLTENYGASRDPPEKQAPMCTVHSFPHNIDHCLTWARSEFEGLLEKTPAEVNAYLTSPSDYTSAMKNAGDAQARDNLERVLECLGKERCETFQDCITWARLRFEDYFANRVKQLTFTFPEDAVTSNGAPFWSAPKRFPRPLKFSADDPTHVQFVMAGSILRAETFGILIPDWVKSSRKLADAVNNVEVPDFQPKRDVKIVTDEKATSLSTASIDDDAVISELVMKLEICQKKLPPGFKMNPIQFEKDDDTNYHMDLIAGLANMRARNYSIPEVDKLKAKFIAGRIIPAIATSTAMATGLVCLELYKVLNGGHKIEDYRNTFANLALPLFSIAEPVPPKVIKHQDMSWTVWDRWIVRDNPTLTELLQWLKSKGLSAYSISYGSCLLYNSMFPRHKDRMDRKMVDLVREVAKADLPPNRRHFDIVVACEDDEDNDIDIPQISVYFRLFTLISQGRHQVENYALAVVINHGFPVDLCLNGDINDG</sequence>
<evidence type="ECO:0000313" key="2">
    <source>
        <dbReference type="Proteomes" id="UP000828048"/>
    </source>
</evidence>
<protein>
    <submittedName>
        <fullName evidence="1">Uncharacterized protein</fullName>
    </submittedName>
</protein>
<evidence type="ECO:0000313" key="1">
    <source>
        <dbReference type="EMBL" id="KAH7866312.1"/>
    </source>
</evidence>
<gene>
    <name evidence="1" type="ORF">Vadar_018625</name>
</gene>
<dbReference type="Proteomes" id="UP000828048">
    <property type="component" value="Chromosome 9"/>
</dbReference>
<organism evidence="1 2">
    <name type="scientific">Vaccinium darrowii</name>
    <dbReference type="NCBI Taxonomy" id="229202"/>
    <lineage>
        <taxon>Eukaryota</taxon>
        <taxon>Viridiplantae</taxon>
        <taxon>Streptophyta</taxon>
        <taxon>Embryophyta</taxon>
        <taxon>Tracheophyta</taxon>
        <taxon>Spermatophyta</taxon>
        <taxon>Magnoliopsida</taxon>
        <taxon>eudicotyledons</taxon>
        <taxon>Gunneridae</taxon>
        <taxon>Pentapetalae</taxon>
        <taxon>asterids</taxon>
        <taxon>Ericales</taxon>
        <taxon>Ericaceae</taxon>
        <taxon>Vaccinioideae</taxon>
        <taxon>Vaccinieae</taxon>
        <taxon>Vaccinium</taxon>
    </lineage>
</organism>
<name>A0ACB7ZJT8_9ERIC</name>
<accession>A0ACB7ZJT8</accession>
<dbReference type="EMBL" id="CM037159">
    <property type="protein sequence ID" value="KAH7866312.1"/>
    <property type="molecule type" value="Genomic_DNA"/>
</dbReference>
<keyword evidence="2" id="KW-1185">Reference proteome</keyword>
<comment type="caution">
    <text evidence="1">The sequence shown here is derived from an EMBL/GenBank/DDBJ whole genome shotgun (WGS) entry which is preliminary data.</text>
</comment>
<reference evidence="1 2" key="1">
    <citation type="journal article" date="2021" name="Hortic Res">
        <title>High-quality reference genome and annotation aids understanding of berry development for evergreen blueberry (Vaccinium darrowii).</title>
        <authorList>
            <person name="Yu J."/>
            <person name="Hulse-Kemp A.M."/>
            <person name="Babiker E."/>
            <person name="Staton M."/>
        </authorList>
    </citation>
    <scope>NUCLEOTIDE SEQUENCE [LARGE SCALE GENOMIC DNA]</scope>
    <source>
        <strain evidence="2">cv. NJ 8807/NJ 8810</strain>
        <tissue evidence="1">Young leaf</tissue>
    </source>
</reference>